<dbReference type="SUPFAM" id="SSF48371">
    <property type="entry name" value="ARM repeat"/>
    <property type="match status" value="1"/>
</dbReference>
<feature type="domain" description="Cilia- and flagella-associated protein 69 ARM repeats" evidence="2">
    <location>
        <begin position="686"/>
        <end position="867"/>
    </location>
</feature>
<dbReference type="InterPro" id="IPR016024">
    <property type="entry name" value="ARM-type_fold"/>
</dbReference>
<feature type="domain" description="Cilia- and flagella-associated protein 69 ARM repeats" evidence="2">
    <location>
        <begin position="6"/>
        <end position="131"/>
    </location>
</feature>
<dbReference type="EMBL" id="HBIB01040964">
    <property type="protein sequence ID" value="CAE0264408.1"/>
    <property type="molecule type" value="Transcribed_RNA"/>
</dbReference>
<accession>A0A7S3GFB3</accession>
<evidence type="ECO:0000256" key="1">
    <source>
        <dbReference type="SAM" id="MobiDB-lite"/>
    </source>
</evidence>
<dbReference type="Pfam" id="PF21049">
    <property type="entry name" value="CFA69_ARM_rpt"/>
    <property type="match status" value="3"/>
</dbReference>
<evidence type="ECO:0000259" key="2">
    <source>
        <dbReference type="Pfam" id="PF21049"/>
    </source>
</evidence>
<dbReference type="InterPro" id="IPR011989">
    <property type="entry name" value="ARM-like"/>
</dbReference>
<feature type="domain" description="Cilia- and flagella-associated protein 69 ARM repeats" evidence="2">
    <location>
        <begin position="247"/>
        <end position="342"/>
    </location>
</feature>
<name>A0A7S3GFB3_9EUKA</name>
<feature type="region of interest" description="Disordered" evidence="1">
    <location>
        <begin position="175"/>
        <end position="198"/>
    </location>
</feature>
<feature type="compositionally biased region" description="Low complexity" evidence="1">
    <location>
        <begin position="184"/>
        <end position="198"/>
    </location>
</feature>
<dbReference type="InterPro" id="IPR048733">
    <property type="entry name" value="CFA69_ARM_dom"/>
</dbReference>
<organism evidence="3">
    <name type="scientific">Palpitomonas bilix</name>
    <dbReference type="NCBI Taxonomy" id="652834"/>
    <lineage>
        <taxon>Eukaryota</taxon>
        <taxon>Eukaryota incertae sedis</taxon>
    </lineage>
</organism>
<proteinExistence type="predicted"/>
<gene>
    <name evidence="3" type="ORF">PBIL07802_LOCUS26712</name>
</gene>
<reference evidence="3" key="1">
    <citation type="submission" date="2021-01" db="EMBL/GenBank/DDBJ databases">
        <authorList>
            <person name="Corre E."/>
            <person name="Pelletier E."/>
            <person name="Niang G."/>
            <person name="Scheremetjew M."/>
            <person name="Finn R."/>
            <person name="Kale V."/>
            <person name="Holt S."/>
            <person name="Cochrane G."/>
            <person name="Meng A."/>
            <person name="Brown T."/>
            <person name="Cohen L."/>
        </authorList>
    </citation>
    <scope>NUCLEOTIDE SEQUENCE</scope>
    <source>
        <strain evidence="3">NIES-2562</strain>
    </source>
</reference>
<dbReference type="Gene3D" id="1.25.10.10">
    <property type="entry name" value="Leucine-rich Repeat Variant"/>
    <property type="match status" value="2"/>
</dbReference>
<dbReference type="PANTHER" id="PTHR14716">
    <property type="entry name" value="CILIA- AND FLAGELLA-ASSOCIATED PROTEIN 69"/>
    <property type="match status" value="1"/>
</dbReference>
<evidence type="ECO:0000313" key="3">
    <source>
        <dbReference type="EMBL" id="CAE0264408.1"/>
    </source>
</evidence>
<dbReference type="InterPro" id="IPR048732">
    <property type="entry name" value="CFA69"/>
</dbReference>
<sequence length="1019" mass="112720">MAKELDYDRFIDSFTNRHSIDLHDRQIACLEKIVKYRRDGLFYDELSATGQLLRFAFEKVESGVLGFVPAVSEIIRTFGLCPLLKKKGGDSIRSAAHEEEFVAIIADFLVSTSTELRSAAADSLSEYLEALSDEPNAVVKTSSRLAAVRKCKAVENLCTALADEAEKIHSLVVQSRAQTPNSERPGSAASRPRSASGPRASATSISLLHFAASIAGDDVLAANAIEHHLIEGGVVPFFAFPFGDPAVSVSVDILWNCVSNKSTAEAAKTSLANVGPLESLRSLLLRLLREGHRIRDKEIRNEVLVLTLLVVTDSTERVDTMVDCGLVDLFLTFATYTEKKQVISFMNDKGLFEKVASLQAWGDEWKWSTIVKPFAITSTAEDFEMKKLMLSLSSKCYALSEKARARGDASLFVESLLLFIDMDFVLSHLHNAAVTPRPSMLSTVQSTVDDGLGSGGNGKWNDRQLEELQEAAFRILRAVVRADPRPFLEADGAALLLRSIVHTEELLDDEELGDNRKQEATFDLSSSLAEGYRSDTKRERHPLSVNKASKLDHLRQVMKNGMELLTIACRLRGVTPEEKETVRTHIGEKLNGIQILLRLFHQAGLRVRELSNRKMETIVAAGNGVSSSYSGVLSYGREEDLSSMNAAERQRQEATISAANAEANSDGKATALAETSARLTRKQSVTALAFLCEENEENKACFGEEGGVEILASELIYDEDDAPEEEPLVLSIVDCLWNAVPALPLSEDKFLNIDGVNLLLSLLEVCKSSMHGQILGFLTDLLKNPRTSPFVRQWQSPISQRSSIQLFLALWDSGLDESLAETMPSLEEKESISNALKSDEFLAKVTDGGNINTKIFSLLSKIGFDKARIVSFGNKPGHGVLTADEKKLLVRIESYLSLRLGDLMKKIVTELEEEGIRPVSRDGDYVREKLTRRKVEEEKVSSAVGQIHADLENSHQEDEERFFESIREVAAMEIQTGKNEKGNRRALLLTQQSDARTKRTKVSVFSVRFTSRWGVVLHF</sequence>
<dbReference type="AlphaFoldDB" id="A0A7S3GFB3"/>
<protein>
    <recommendedName>
        <fullName evidence="2">Cilia- and flagella-associated protein 69 ARM repeats domain-containing protein</fullName>
    </recommendedName>
</protein>
<dbReference type="PANTHER" id="PTHR14716:SF0">
    <property type="entry name" value="CILIA- AND FLAGELLA-ASSOCIATED PROTEIN 69"/>
    <property type="match status" value="1"/>
</dbReference>